<name>A0ABP8M224_9BACT</name>
<accession>A0ABP8M224</accession>
<feature type="domain" description="Peptidase C14 caspase" evidence="3">
    <location>
        <begin position="630"/>
        <end position="843"/>
    </location>
</feature>
<comment type="caution">
    <text evidence="4">The sequence shown here is derived from an EMBL/GenBank/DDBJ whole genome shotgun (WGS) entry which is preliminary data.</text>
</comment>
<evidence type="ECO:0000256" key="2">
    <source>
        <dbReference type="ARBA" id="ARBA00022737"/>
    </source>
</evidence>
<dbReference type="InterPro" id="IPR029030">
    <property type="entry name" value="Caspase-like_dom_sf"/>
</dbReference>
<dbReference type="PANTHER" id="PTHR44019:SF8">
    <property type="entry name" value="POC1 CENTRIOLAR PROTEIN HOMOLOG"/>
    <property type="match status" value="1"/>
</dbReference>
<keyword evidence="5" id="KW-1185">Reference proteome</keyword>
<sequence length="1017" mass="112345">MLAFLLIVTLVPRLRLYAQVSSQGGEEIVAVARSEDGAALATVSSMGVVRVRDTGTNRVIREMNAEGLDGVSLNGCRRVFFLPGRRLGVLGFNELRIFDIGEGRRVAKYSSAEGFDNMVSSNNRYFVYFNGGLAEIVDLFDGKTLGRRAIPVHRAMDISPDGRYLFHFLEERKMIECMEIATGKIVYWLPADGIRRIILTRKAEQLIGITGGSAFMWDLTGRKLLPVQFKAETWDPDLPFVADEEWLVLPGVLHKGTRAFDLKTLDPVPKYVPGKSVSGAGPAGKPGRILLARVSEVFEYDLQTGAQLRIGGGVSDVYRSVCLSPDERFLFLGTEDGFIKYFDVREGIYRGVFMEAGQPVTSLRFSDDGRMLEIGAERSVDVVDYETREILRTYPRARISPAYTFIMDKARKLVATIIAGELSLSKNGMTLKITTKAGENKDYFVYESGSMLFDATGGGIDALGLFKVGESAISPRRLSETFYRPDLLTAFFSEGTSFGKIASEAGRRIRQSGRSPVVDLKPDAGKVTVLVRNGGGGIGRVNVYLNGKQVIPDGRKEPGRFSEMEIAFVVDPARYPGFDPARGNRVEVRAFNRSGEVASEKSSVDLPPRIVPKSGVVPDKKDAFPQPRLWALTVGVSDCADPALSLNFAARDAEDIYQALDAGGRILFENRVNLYRLTTNQKADSLRPTAANIRRVLQHISKHAGRDDVMMLYFAGHGQSSENSGPFYFLSSDAKGFAGRYGPDEAITDEDILRTFVNSRCGKQLLILDACYSGQVIDRMVARGQRSNSIRAFERMFDQSAAFILASSSSSQKSWESSEFGQGLLTHFLLEGMRGPSLDDGILTALKWMDYAKEGVEKYMEERSRAGGSYLEPQVPRIFSRGDIVPVAIAQFPDQVSLSKIPFNAPKPLAGPVTLLNSRLIDPLDLQTKVNRILSRSSPDQSPFYYMPDRDYMASYRLVGNYETDSRTGEILLEKATVVLDKAEKAAFALSGRFRNEEDLIEELVLKFAAFCEGAAQ</sequence>
<dbReference type="InterPro" id="IPR011047">
    <property type="entry name" value="Quinoprotein_ADH-like_sf"/>
</dbReference>
<dbReference type="InterPro" id="IPR011600">
    <property type="entry name" value="Pept_C14_caspase"/>
</dbReference>
<dbReference type="SUPFAM" id="SSF52129">
    <property type="entry name" value="Caspase-like"/>
    <property type="match status" value="1"/>
</dbReference>
<dbReference type="Gene3D" id="2.130.10.10">
    <property type="entry name" value="YVTN repeat-like/Quinoprotein amine dehydrogenase"/>
    <property type="match status" value="2"/>
</dbReference>
<organism evidence="4 5">
    <name type="scientific">Ravibacter arvi</name>
    <dbReference type="NCBI Taxonomy" id="2051041"/>
    <lineage>
        <taxon>Bacteria</taxon>
        <taxon>Pseudomonadati</taxon>
        <taxon>Bacteroidota</taxon>
        <taxon>Cytophagia</taxon>
        <taxon>Cytophagales</taxon>
        <taxon>Spirosomataceae</taxon>
        <taxon>Ravibacter</taxon>
    </lineage>
</organism>
<dbReference type="SUPFAM" id="SSF50998">
    <property type="entry name" value="Quinoprotein alcohol dehydrogenase-like"/>
    <property type="match status" value="1"/>
</dbReference>
<proteinExistence type="predicted"/>
<evidence type="ECO:0000313" key="5">
    <source>
        <dbReference type="Proteomes" id="UP001501508"/>
    </source>
</evidence>
<evidence type="ECO:0000256" key="1">
    <source>
        <dbReference type="ARBA" id="ARBA00022574"/>
    </source>
</evidence>
<dbReference type="InterPro" id="IPR015943">
    <property type="entry name" value="WD40/YVTN_repeat-like_dom_sf"/>
</dbReference>
<evidence type="ECO:0000313" key="4">
    <source>
        <dbReference type="EMBL" id="GAA4440978.1"/>
    </source>
</evidence>
<dbReference type="InterPro" id="IPR050505">
    <property type="entry name" value="WDR55/POC1"/>
</dbReference>
<dbReference type="Gene3D" id="3.40.50.1460">
    <property type="match status" value="1"/>
</dbReference>
<keyword evidence="1" id="KW-0853">WD repeat</keyword>
<keyword evidence="2" id="KW-0677">Repeat</keyword>
<evidence type="ECO:0000259" key="3">
    <source>
        <dbReference type="Pfam" id="PF00656"/>
    </source>
</evidence>
<dbReference type="Proteomes" id="UP001501508">
    <property type="component" value="Unassembled WGS sequence"/>
</dbReference>
<gene>
    <name evidence="4" type="ORF">GCM10023091_25420</name>
</gene>
<reference evidence="5" key="1">
    <citation type="journal article" date="2019" name="Int. J. Syst. Evol. Microbiol.">
        <title>The Global Catalogue of Microorganisms (GCM) 10K type strain sequencing project: providing services to taxonomists for standard genome sequencing and annotation.</title>
        <authorList>
            <consortium name="The Broad Institute Genomics Platform"/>
            <consortium name="The Broad Institute Genome Sequencing Center for Infectious Disease"/>
            <person name="Wu L."/>
            <person name="Ma J."/>
        </authorList>
    </citation>
    <scope>NUCLEOTIDE SEQUENCE [LARGE SCALE GENOMIC DNA]</scope>
    <source>
        <strain evidence="5">JCM 31920</strain>
    </source>
</reference>
<dbReference type="Pfam" id="PF00656">
    <property type="entry name" value="Peptidase_C14"/>
    <property type="match status" value="1"/>
</dbReference>
<dbReference type="EMBL" id="BAABEY010000025">
    <property type="protein sequence ID" value="GAA4440978.1"/>
    <property type="molecule type" value="Genomic_DNA"/>
</dbReference>
<protein>
    <recommendedName>
        <fullName evidence="3">Peptidase C14 caspase domain-containing protein</fullName>
    </recommendedName>
</protein>
<dbReference type="PANTHER" id="PTHR44019">
    <property type="entry name" value="WD REPEAT-CONTAINING PROTEIN 55"/>
    <property type="match status" value="1"/>
</dbReference>